<reference evidence="4 5" key="1">
    <citation type="submission" date="2016-10" db="EMBL/GenBank/DDBJ databases">
        <authorList>
            <person name="de Groot N.N."/>
        </authorList>
    </citation>
    <scope>NUCLEOTIDE SEQUENCE [LARGE SCALE GENOMIC DNA]</scope>
    <source>
        <strain evidence="4 5">DSM 20678</strain>
    </source>
</reference>
<comment type="similarity">
    <text evidence="3">Belongs to the ScpA family.</text>
</comment>
<keyword evidence="3" id="KW-0132">Cell division</keyword>
<dbReference type="GO" id="GO:0051301">
    <property type="term" value="P:cell division"/>
    <property type="evidence" value="ECO:0007669"/>
    <property type="project" value="UniProtKB-KW"/>
</dbReference>
<evidence type="ECO:0000313" key="5">
    <source>
        <dbReference type="Proteomes" id="UP000198577"/>
    </source>
</evidence>
<dbReference type="AlphaFoldDB" id="A0A1I5U9D4"/>
<evidence type="ECO:0000313" key="4">
    <source>
        <dbReference type="EMBL" id="SFP91893.1"/>
    </source>
</evidence>
<dbReference type="RefSeq" id="WP_025746527.1">
    <property type="nucleotide sequence ID" value="NZ_FOXR01000006.1"/>
</dbReference>
<keyword evidence="5" id="KW-1185">Reference proteome</keyword>
<protein>
    <recommendedName>
        <fullName evidence="2 3">Segregation and condensation protein A</fullName>
    </recommendedName>
</protein>
<gene>
    <name evidence="3" type="primary">scpA</name>
    <name evidence="4" type="ORF">SAMN05444406_10695</name>
</gene>
<comment type="function">
    <text evidence="3">Participates in chromosomal partition during cell division. May act via the formation of a condensin-like complex containing Smc and ScpB that pull DNA away from mid-cell into both cell halves.</text>
</comment>
<keyword evidence="1 3" id="KW-0159">Chromosome partition</keyword>
<dbReference type="EMBL" id="FOXR01000006">
    <property type="protein sequence ID" value="SFP91893.1"/>
    <property type="molecule type" value="Genomic_DNA"/>
</dbReference>
<proteinExistence type="inferred from homology"/>
<name>A0A1I5U9D4_9FIRM</name>
<keyword evidence="3" id="KW-0963">Cytoplasm</keyword>
<dbReference type="GO" id="GO:0006260">
    <property type="term" value="P:DNA replication"/>
    <property type="evidence" value="ECO:0007669"/>
    <property type="project" value="UniProtKB-UniRule"/>
</dbReference>
<dbReference type="InterPro" id="IPR023093">
    <property type="entry name" value="ScpA-like_C"/>
</dbReference>
<comment type="subcellular location">
    <subcellularLocation>
        <location evidence="3">Cytoplasm</location>
    </subcellularLocation>
    <text evidence="3">Associated with two foci at the outer edges of the nucleoid region in young cells, and at four foci within both cell halves in older cells.</text>
</comment>
<dbReference type="InterPro" id="IPR003768">
    <property type="entry name" value="ScpA"/>
</dbReference>
<dbReference type="PANTHER" id="PTHR33969">
    <property type="entry name" value="SEGREGATION AND CONDENSATION PROTEIN A"/>
    <property type="match status" value="1"/>
</dbReference>
<dbReference type="Proteomes" id="UP000198577">
    <property type="component" value="Unassembled WGS sequence"/>
</dbReference>
<accession>A0A1I5U9D4</accession>
<organism evidence="4 5">
    <name type="scientific">Caldicoprobacter faecalis</name>
    <dbReference type="NCBI Taxonomy" id="937334"/>
    <lineage>
        <taxon>Bacteria</taxon>
        <taxon>Bacillati</taxon>
        <taxon>Bacillota</taxon>
        <taxon>Clostridia</taxon>
        <taxon>Caldicoprobacterales</taxon>
        <taxon>Caldicoprobacteraceae</taxon>
        <taxon>Caldicoprobacter</taxon>
    </lineage>
</organism>
<keyword evidence="3" id="KW-0131">Cell cycle</keyword>
<dbReference type="HAMAP" id="MF_01805">
    <property type="entry name" value="ScpA"/>
    <property type="match status" value="1"/>
</dbReference>
<evidence type="ECO:0000256" key="2">
    <source>
        <dbReference type="ARBA" id="ARBA00044777"/>
    </source>
</evidence>
<evidence type="ECO:0000256" key="1">
    <source>
        <dbReference type="ARBA" id="ARBA00022829"/>
    </source>
</evidence>
<dbReference type="GO" id="GO:0007059">
    <property type="term" value="P:chromosome segregation"/>
    <property type="evidence" value="ECO:0007669"/>
    <property type="project" value="UniProtKB-UniRule"/>
</dbReference>
<sequence>MGYQVKLEVFEGPLDLLLHLISKAKINIEDISISEITAQYMDYLNQMQALDIDIASEFMVMAATLLHIKSCKLLPKPAQQSEEQEPDPQQQLIQRLKEYKKYKDAGEWLRERYMVYSNMYSKLPEEVVDTGEDIKFSNVTKQDIAQAMMDLLKRKNASQQAQPVVRNIKPETISLQDRIRQLTAVLVRRGKVLFSQLVSKKFSRLYIIVTFLALLEMINRGWIKVQQSRPFSDILIQRKGLGWKNNR</sequence>
<dbReference type="OrthoDB" id="9811016at2"/>
<dbReference type="Gene3D" id="6.10.250.2410">
    <property type="match status" value="1"/>
</dbReference>
<dbReference type="STRING" id="937334.SAMN05444406_10695"/>
<dbReference type="PANTHER" id="PTHR33969:SF2">
    <property type="entry name" value="SEGREGATION AND CONDENSATION PROTEIN A"/>
    <property type="match status" value="1"/>
</dbReference>
<dbReference type="Pfam" id="PF02616">
    <property type="entry name" value="SMC_ScpA"/>
    <property type="match status" value="1"/>
</dbReference>
<dbReference type="GO" id="GO:0005737">
    <property type="term" value="C:cytoplasm"/>
    <property type="evidence" value="ECO:0007669"/>
    <property type="project" value="UniProtKB-SubCell"/>
</dbReference>
<comment type="subunit">
    <text evidence="3">Component of a cohesin-like complex composed of ScpA, ScpB and the Smc homodimer, in which ScpA and ScpB bind to the head domain of Smc. The presence of the three proteins is required for the association of the complex with DNA.</text>
</comment>
<evidence type="ECO:0000256" key="3">
    <source>
        <dbReference type="HAMAP-Rule" id="MF_01805"/>
    </source>
</evidence>
<dbReference type="Gene3D" id="1.10.10.580">
    <property type="entry name" value="Structural maintenance of chromosome 1. Chain E"/>
    <property type="match status" value="1"/>
</dbReference>